<dbReference type="AlphaFoldDB" id="A0A5B0W0C4"/>
<protein>
    <submittedName>
        <fullName evidence="1">Adenylate kinase</fullName>
    </submittedName>
</protein>
<keyword evidence="1" id="KW-0418">Kinase</keyword>
<dbReference type="InterPro" id="IPR027417">
    <property type="entry name" value="P-loop_NTPase"/>
</dbReference>
<keyword evidence="1" id="KW-0808">Transferase</keyword>
<evidence type="ECO:0000313" key="2">
    <source>
        <dbReference type="Proteomes" id="UP000323608"/>
    </source>
</evidence>
<dbReference type="Proteomes" id="UP000323608">
    <property type="component" value="Unassembled WGS sequence"/>
</dbReference>
<gene>
    <name evidence="1" type="ORF">FP026_15205</name>
</gene>
<dbReference type="Gene3D" id="3.40.50.300">
    <property type="entry name" value="P-loop containing nucleotide triphosphate hydrolases"/>
    <property type="match status" value="1"/>
</dbReference>
<name>A0A5B0W0C4_RHITR</name>
<dbReference type="RefSeq" id="WP_149635448.1">
    <property type="nucleotide sequence ID" value="NZ_VNIP01000008.1"/>
</dbReference>
<dbReference type="SUPFAM" id="SSF52540">
    <property type="entry name" value="P-loop containing nucleoside triphosphate hydrolases"/>
    <property type="match status" value="1"/>
</dbReference>
<dbReference type="OrthoDB" id="7210594at2"/>
<dbReference type="PANTHER" id="PTHR37816:SF2">
    <property type="entry name" value="DNA TOPOLOGY MODULATION PROTEIN FLAR-RELATED PROTEIN"/>
    <property type="match status" value="1"/>
</dbReference>
<dbReference type="InterPro" id="IPR052922">
    <property type="entry name" value="Cytidylate_Kinase-2"/>
</dbReference>
<proteinExistence type="predicted"/>
<evidence type="ECO:0000313" key="1">
    <source>
        <dbReference type="EMBL" id="KAA1180192.1"/>
    </source>
</evidence>
<sequence length="180" mass="20431">MLRIAILGNAGGGKSTLARKLGEKHAIPHFEIDTFLWREGWVPAPLETYTEQHERIIAGENWVIDGLGHRNSIPARMDRATEIILIDMPLWMHFWLAAERQIAWHSGKLEHSPGGLSTMPPTQDLFRTIWEIEQDWMPGIRRMCAERQHAGKRLTRIQNIDELNALVTASNPVAPFSAGQ</sequence>
<accession>A0A5B0W0C4</accession>
<reference evidence="1 2" key="1">
    <citation type="submission" date="2019-07" db="EMBL/GenBank/DDBJ databases">
        <title>The Draft Genome Sequence of Rhizobium tropici SARCC-755 Associated with Superior Nodulation on Pigeonpea (Cajanus cajan (L.) Millsp.).</title>
        <authorList>
            <person name="Bopape F.L."/>
            <person name="Hassen A.I."/>
            <person name="Swanevelder Z.H."/>
            <person name="Gwata E.T."/>
        </authorList>
    </citation>
    <scope>NUCLEOTIDE SEQUENCE [LARGE SCALE GENOMIC DNA]</scope>
    <source>
        <strain evidence="1 2">SARCC-755</strain>
    </source>
</reference>
<organism evidence="1 2">
    <name type="scientific">Rhizobium tropici</name>
    <dbReference type="NCBI Taxonomy" id="398"/>
    <lineage>
        <taxon>Bacteria</taxon>
        <taxon>Pseudomonadati</taxon>
        <taxon>Pseudomonadota</taxon>
        <taxon>Alphaproteobacteria</taxon>
        <taxon>Hyphomicrobiales</taxon>
        <taxon>Rhizobiaceae</taxon>
        <taxon>Rhizobium/Agrobacterium group</taxon>
        <taxon>Rhizobium</taxon>
    </lineage>
</organism>
<dbReference type="PANTHER" id="PTHR37816">
    <property type="entry name" value="YALI0E33011P"/>
    <property type="match status" value="1"/>
</dbReference>
<dbReference type="EMBL" id="VNIP01000008">
    <property type="protein sequence ID" value="KAA1180192.1"/>
    <property type="molecule type" value="Genomic_DNA"/>
</dbReference>
<dbReference type="GO" id="GO:0016301">
    <property type="term" value="F:kinase activity"/>
    <property type="evidence" value="ECO:0007669"/>
    <property type="project" value="UniProtKB-KW"/>
</dbReference>
<comment type="caution">
    <text evidence="1">The sequence shown here is derived from an EMBL/GenBank/DDBJ whole genome shotgun (WGS) entry which is preliminary data.</text>
</comment>